<dbReference type="OrthoDB" id="5865767at2759"/>
<dbReference type="InterPro" id="IPR018159">
    <property type="entry name" value="Spectrin/alpha-actinin"/>
</dbReference>
<evidence type="ECO:0000256" key="1">
    <source>
        <dbReference type="ARBA" id="ARBA00022737"/>
    </source>
</evidence>
<dbReference type="SMART" id="SM00150">
    <property type="entry name" value="SPEC"/>
    <property type="match status" value="6"/>
</dbReference>
<dbReference type="EMBL" id="MCFN01003427">
    <property type="protein sequence ID" value="OXB52374.1"/>
    <property type="molecule type" value="Genomic_DNA"/>
</dbReference>
<gene>
    <name evidence="4" type="ORF">ASZ78_003032</name>
</gene>
<keyword evidence="3" id="KW-0175">Coiled coil</keyword>
<dbReference type="AlphaFoldDB" id="A0A226MAR0"/>
<protein>
    <submittedName>
        <fullName evidence="4">Uncharacterized protein</fullName>
    </submittedName>
</protein>
<dbReference type="STRING" id="9009.A0A226MAR0"/>
<evidence type="ECO:0000313" key="4">
    <source>
        <dbReference type="EMBL" id="OXB52374.1"/>
    </source>
</evidence>
<accession>A0A226MAR0</accession>
<dbReference type="SUPFAM" id="SSF46966">
    <property type="entry name" value="Spectrin repeat"/>
    <property type="match status" value="4"/>
</dbReference>
<keyword evidence="1" id="KW-0677">Repeat</keyword>
<evidence type="ECO:0000256" key="2">
    <source>
        <dbReference type="ARBA" id="ARBA00023203"/>
    </source>
</evidence>
<reference evidence="4 5" key="1">
    <citation type="submission" date="2016-07" db="EMBL/GenBank/DDBJ databases">
        <title>Disparate Historic Effective Population Sizes Predicted by Modern Levels of Genome Diversity for the Scaled Quail (Callipepla squamata) and the Northern Bobwhite (Colinus virginianus): Inferences from First and Second Generation Draft Genome Assemblies for Sympatric New World Quail.</title>
        <authorList>
            <person name="Oldeschulte D.L."/>
            <person name="Halley Y.A."/>
            <person name="Bhattarai E.K."/>
            <person name="Brashear W.A."/>
            <person name="Hill J."/>
            <person name="Metz R.P."/>
            <person name="Johnson C.D."/>
            <person name="Rollins D."/>
            <person name="Peterson M.J."/>
            <person name="Bickhart D.M."/>
            <person name="Decker J.E."/>
            <person name="Seabury C.M."/>
        </authorList>
    </citation>
    <scope>NUCLEOTIDE SEQUENCE [LARGE SCALE GENOMIC DNA]</scope>
    <source>
        <strain evidence="4 5">Texas</strain>
        <tissue evidence="4">Leg muscle</tissue>
    </source>
</reference>
<dbReference type="Pfam" id="PF00435">
    <property type="entry name" value="Spectrin"/>
    <property type="match status" value="6"/>
</dbReference>
<organism evidence="4 5">
    <name type="scientific">Callipepla squamata</name>
    <name type="common">Scaled quail</name>
    <dbReference type="NCBI Taxonomy" id="9009"/>
    <lineage>
        <taxon>Eukaryota</taxon>
        <taxon>Metazoa</taxon>
        <taxon>Chordata</taxon>
        <taxon>Craniata</taxon>
        <taxon>Vertebrata</taxon>
        <taxon>Euteleostomi</taxon>
        <taxon>Archelosauria</taxon>
        <taxon>Archosauria</taxon>
        <taxon>Dinosauria</taxon>
        <taxon>Saurischia</taxon>
        <taxon>Theropoda</taxon>
        <taxon>Coelurosauria</taxon>
        <taxon>Aves</taxon>
        <taxon>Neognathae</taxon>
        <taxon>Galloanserae</taxon>
        <taxon>Galliformes</taxon>
        <taxon>Odontophoridae</taxon>
        <taxon>Callipepla</taxon>
    </lineage>
</organism>
<dbReference type="Proteomes" id="UP000198323">
    <property type="component" value="Unassembled WGS sequence"/>
</dbReference>
<comment type="caution">
    <text evidence="4">The sequence shown here is derived from an EMBL/GenBank/DDBJ whole genome shotgun (WGS) entry which is preliminary data.</text>
</comment>
<dbReference type="Gene3D" id="1.20.58.60">
    <property type="match status" value="4"/>
</dbReference>
<sequence>MWGVPPISSPAAQAPLLSRDLGKHLLEVEDLLQKHALLEADVAAQSERVRALNCAALKFTELEGYQPCDPQIICNRVNHVQTCLRELGELAAKRRQELEDSRRLWTFFQEMEEAESWIREKEQILASKSCGRDLSSVVALTGEHKSMLGELGHRRASLHRTMKSGEEILAKKGSSPDGIRQKIRDVRSRWKKLEEAVGLHQQKLQEALSFFQFSADTDDLVAWLQDAYRIVSSDDFGHDDYSTQSLLRKHRAVVDEVERHGAAVAALRRQLGALAPEHQRGVEVQIRVVEVEQLYGEVAEVAVLRQQWLRDALAVYRMFSEVRACEVWVDEKEQWLQRMEVPEELDEVEVVQHRFESLDQEMNSVMGRILDVNQVVQQLVEGGHPSAEEVCACQDHLNGRWNRVVELVEQKKEQLSSVLKIQNYLLECAEMKAQVRDKRKAIEATRSGGGGGDLGGVLALQRRLSTMEAALVVLEPRLLELQREGETLAAAYPARAAELLPPFEEIGVEWEALKRALQGCEDSLSVAGRLQQFIQDLDSFLGWLVKTQAAVAVEEMPESLADAERLLNRHAALKEEINGYEEDYAKIQAASDLLALEGTEVTSLSLQRWLQQLDAGWGKLLSSWEERREALVQAHVFQLFLRDVEQCEAALDKQ</sequence>
<dbReference type="PANTHER" id="PTHR11915">
    <property type="entry name" value="SPECTRIN/FILAMIN RELATED CYTOSKELETAL PROTEIN"/>
    <property type="match status" value="1"/>
</dbReference>
<keyword evidence="2" id="KW-0009">Actin-binding</keyword>
<feature type="coiled-coil region" evidence="3">
    <location>
        <begin position="563"/>
        <end position="590"/>
    </location>
</feature>
<dbReference type="GO" id="GO:0003779">
    <property type="term" value="F:actin binding"/>
    <property type="evidence" value="ECO:0007669"/>
    <property type="project" value="UniProtKB-KW"/>
</dbReference>
<keyword evidence="5" id="KW-1185">Reference proteome</keyword>
<dbReference type="CDD" id="cd00176">
    <property type="entry name" value="SPEC"/>
    <property type="match status" value="2"/>
</dbReference>
<feature type="non-terminal residue" evidence="4">
    <location>
        <position position="654"/>
    </location>
</feature>
<name>A0A226MAR0_CALSU</name>
<evidence type="ECO:0000256" key="3">
    <source>
        <dbReference type="SAM" id="Coils"/>
    </source>
</evidence>
<dbReference type="InterPro" id="IPR002017">
    <property type="entry name" value="Spectrin_repeat"/>
</dbReference>
<proteinExistence type="predicted"/>
<evidence type="ECO:0000313" key="5">
    <source>
        <dbReference type="Proteomes" id="UP000198323"/>
    </source>
</evidence>